<organism evidence="1 2">
    <name type="scientific">Candida maltosa (strain Xu316)</name>
    <name type="common">Yeast</name>
    <dbReference type="NCBI Taxonomy" id="1245528"/>
    <lineage>
        <taxon>Eukaryota</taxon>
        <taxon>Fungi</taxon>
        <taxon>Dikarya</taxon>
        <taxon>Ascomycota</taxon>
        <taxon>Saccharomycotina</taxon>
        <taxon>Pichiomycetes</taxon>
        <taxon>Debaryomycetaceae</taxon>
        <taxon>Candida/Lodderomyces clade</taxon>
        <taxon>Candida</taxon>
    </lineage>
</organism>
<feature type="non-terminal residue" evidence="1">
    <location>
        <position position="1"/>
    </location>
</feature>
<evidence type="ECO:0000313" key="1">
    <source>
        <dbReference type="EMBL" id="EMG49537.1"/>
    </source>
</evidence>
<dbReference type="Proteomes" id="UP000011777">
    <property type="component" value="Unassembled WGS sequence"/>
</dbReference>
<dbReference type="OMA" id="NIIIQWK"/>
<reference evidence="1 2" key="1">
    <citation type="submission" date="2013-02" db="EMBL/GenBank/DDBJ databases">
        <title>Genome sequence of Candida maltosa Xu316, a potential industrial strain for xylitol and ethanol production.</title>
        <authorList>
            <person name="Yu J."/>
            <person name="Wang Q."/>
            <person name="Geng X."/>
            <person name="Bao W."/>
            <person name="He P."/>
            <person name="Cai J."/>
        </authorList>
    </citation>
    <scope>NUCLEOTIDE SEQUENCE [LARGE SCALE GENOMIC DNA]</scope>
    <source>
        <strain evidence="2">Xu316</strain>
    </source>
</reference>
<dbReference type="EMBL" id="AOGT01000614">
    <property type="protein sequence ID" value="EMG49537.1"/>
    <property type="molecule type" value="Genomic_DNA"/>
</dbReference>
<dbReference type="AlphaFoldDB" id="M3HPY6"/>
<evidence type="ECO:0000313" key="2">
    <source>
        <dbReference type="Proteomes" id="UP000011777"/>
    </source>
</evidence>
<accession>M3HPY6</accession>
<gene>
    <name evidence="1" type="ORF">G210_5661</name>
</gene>
<comment type="caution">
    <text evidence="1">The sequence shown here is derived from an EMBL/GenBank/DDBJ whole genome shotgun (WGS) entry which is preliminary data.</text>
</comment>
<dbReference type="HOGENOM" id="CLU_129393_0_0_1"/>
<sequence length="123" mass="14365">MSVTDPKYYSSRQILLLSQLLHTNDIDNYAKLKSFNPNKLQALISEWKQHKINGLNGQALNNTDSPIKLNTINQLLELYEKLLAKYEVDNTEELANTVYFMRIMELEDVIKKDQESFTEILQE</sequence>
<dbReference type="OrthoDB" id="4081634at2759"/>
<dbReference type="eggNOG" id="ENOG502RMRG">
    <property type="taxonomic scope" value="Eukaryota"/>
</dbReference>
<proteinExistence type="predicted"/>
<protein>
    <submittedName>
        <fullName evidence="1">Uncharacterized protein</fullName>
    </submittedName>
</protein>
<name>M3HPY6_CANMX</name>
<keyword evidence="2" id="KW-1185">Reference proteome</keyword>